<feature type="compositionally biased region" description="Gly residues" evidence="1">
    <location>
        <begin position="60"/>
        <end position="75"/>
    </location>
</feature>
<feature type="compositionally biased region" description="Basic and acidic residues" evidence="1">
    <location>
        <begin position="105"/>
        <end position="119"/>
    </location>
</feature>
<dbReference type="Gramene" id="OMERI10G07180.1">
    <property type="protein sequence ID" value="OMERI10G07180.1"/>
    <property type="gene ID" value="OMERI10G07180"/>
</dbReference>
<keyword evidence="3" id="KW-1185">Reference proteome</keyword>
<name>A0A0E0EXT8_9ORYZ</name>
<feature type="region of interest" description="Disordered" evidence="1">
    <location>
        <begin position="1"/>
        <end position="123"/>
    </location>
</feature>
<sequence length="263" mass="28229">MDRAPVPIRTSAASSPSPSSPSGEDKLSWTAGGMGEAYGGRNRWVQAQAAGQSDWCGGRIEQGGRGGGPGTGDSGDVGKRDEGLQEATAPREVNRPGTEGATARELYEGVGEPRKREVEEGSACSSLAAAYPIVGVCRSGEVAVTAPPQDRWERWEGARDVEEDGAREREREVELVAHLLLSMSSSGSIGSGRVPLPLNQDRREREGGDGDAEEEGVEAGDLVSHRPCHHWGATPDMRKRWEMGKGKEEGRFHRHVGPIWVLR</sequence>
<accession>A0A0E0EXT8</accession>
<organism evidence="2">
    <name type="scientific">Oryza meridionalis</name>
    <dbReference type="NCBI Taxonomy" id="40149"/>
    <lineage>
        <taxon>Eukaryota</taxon>
        <taxon>Viridiplantae</taxon>
        <taxon>Streptophyta</taxon>
        <taxon>Embryophyta</taxon>
        <taxon>Tracheophyta</taxon>
        <taxon>Spermatophyta</taxon>
        <taxon>Magnoliopsida</taxon>
        <taxon>Liliopsida</taxon>
        <taxon>Poales</taxon>
        <taxon>Poaceae</taxon>
        <taxon>BOP clade</taxon>
        <taxon>Oryzoideae</taxon>
        <taxon>Oryzeae</taxon>
        <taxon>Oryzinae</taxon>
        <taxon>Oryza</taxon>
    </lineage>
</organism>
<dbReference type="EnsemblPlants" id="OMERI10G07180.1">
    <property type="protein sequence ID" value="OMERI10G07180.1"/>
    <property type="gene ID" value="OMERI10G07180"/>
</dbReference>
<dbReference type="HOGENOM" id="CLU_1059167_0_0_1"/>
<protein>
    <submittedName>
        <fullName evidence="2">Uncharacterized protein</fullName>
    </submittedName>
</protein>
<dbReference type="Proteomes" id="UP000008021">
    <property type="component" value="Chromosome 10"/>
</dbReference>
<evidence type="ECO:0000313" key="2">
    <source>
        <dbReference type="EnsemblPlants" id="OMERI10G07180.1"/>
    </source>
</evidence>
<feature type="region of interest" description="Disordered" evidence="1">
    <location>
        <begin position="185"/>
        <end position="234"/>
    </location>
</feature>
<feature type="compositionally biased region" description="Acidic residues" evidence="1">
    <location>
        <begin position="209"/>
        <end position="218"/>
    </location>
</feature>
<feature type="compositionally biased region" description="Low complexity" evidence="1">
    <location>
        <begin position="11"/>
        <end position="22"/>
    </location>
</feature>
<reference evidence="2" key="1">
    <citation type="submission" date="2015-04" db="UniProtKB">
        <authorList>
            <consortium name="EnsemblPlants"/>
        </authorList>
    </citation>
    <scope>IDENTIFICATION</scope>
</reference>
<evidence type="ECO:0000256" key="1">
    <source>
        <dbReference type="SAM" id="MobiDB-lite"/>
    </source>
</evidence>
<reference evidence="2" key="2">
    <citation type="submission" date="2018-05" db="EMBL/GenBank/DDBJ databases">
        <title>OmerRS3 (Oryza meridionalis Reference Sequence Version 3).</title>
        <authorList>
            <person name="Zhang J."/>
            <person name="Kudrna D."/>
            <person name="Lee S."/>
            <person name="Talag J."/>
            <person name="Welchert J."/>
            <person name="Wing R.A."/>
        </authorList>
    </citation>
    <scope>NUCLEOTIDE SEQUENCE [LARGE SCALE GENOMIC DNA]</scope>
    <source>
        <strain evidence="2">cv. OR44</strain>
    </source>
</reference>
<proteinExistence type="predicted"/>
<dbReference type="AlphaFoldDB" id="A0A0E0EXT8"/>
<evidence type="ECO:0000313" key="3">
    <source>
        <dbReference type="Proteomes" id="UP000008021"/>
    </source>
</evidence>